<dbReference type="InterPro" id="IPR042174">
    <property type="entry name" value="RecF_2"/>
</dbReference>
<evidence type="ECO:0000313" key="12">
    <source>
        <dbReference type="Proteomes" id="UP000192660"/>
    </source>
</evidence>
<dbReference type="SUPFAM" id="SSF52540">
    <property type="entry name" value="P-loop containing nucleoside triphosphate hydrolases"/>
    <property type="match status" value="1"/>
</dbReference>
<evidence type="ECO:0000313" key="11">
    <source>
        <dbReference type="EMBL" id="SMC03572.1"/>
    </source>
</evidence>
<dbReference type="AlphaFoldDB" id="A0A1W1WBM2"/>
<reference evidence="12" key="1">
    <citation type="submission" date="2017-04" db="EMBL/GenBank/DDBJ databases">
        <authorList>
            <person name="Varghese N."/>
            <person name="Submissions S."/>
        </authorList>
    </citation>
    <scope>NUCLEOTIDE SEQUENCE [LARGE SCALE GENOMIC DNA]</scope>
    <source>
        <strain evidence="12">DSM 9293</strain>
    </source>
</reference>
<dbReference type="EMBL" id="FWWY01000001">
    <property type="protein sequence ID" value="SMC03572.1"/>
    <property type="molecule type" value="Genomic_DNA"/>
</dbReference>
<evidence type="ECO:0000256" key="1">
    <source>
        <dbReference type="ARBA" id="ARBA00022490"/>
    </source>
</evidence>
<dbReference type="Gene3D" id="3.40.50.300">
    <property type="entry name" value="P-loop containing nucleotide triphosphate hydrolases"/>
    <property type="match status" value="1"/>
</dbReference>
<evidence type="ECO:0000256" key="8">
    <source>
        <dbReference type="ARBA" id="ARBA00023236"/>
    </source>
</evidence>
<accession>A0A1W1WBM2</accession>
<keyword evidence="4 9" id="KW-0227">DNA damage</keyword>
<keyword evidence="2 9" id="KW-0235">DNA replication</keyword>
<dbReference type="GO" id="GO:0009432">
    <property type="term" value="P:SOS response"/>
    <property type="evidence" value="ECO:0007669"/>
    <property type="project" value="UniProtKB-UniRule"/>
</dbReference>
<dbReference type="GO" id="GO:0006302">
    <property type="term" value="P:double-strand break repair"/>
    <property type="evidence" value="ECO:0007669"/>
    <property type="project" value="TreeGrafter"/>
</dbReference>
<dbReference type="InterPro" id="IPR027417">
    <property type="entry name" value="P-loop_NTPase"/>
</dbReference>
<evidence type="ECO:0000256" key="5">
    <source>
        <dbReference type="ARBA" id="ARBA00022840"/>
    </source>
</evidence>
<evidence type="ECO:0000256" key="2">
    <source>
        <dbReference type="ARBA" id="ARBA00022705"/>
    </source>
</evidence>
<dbReference type="GO" id="GO:0000731">
    <property type="term" value="P:DNA synthesis involved in DNA repair"/>
    <property type="evidence" value="ECO:0007669"/>
    <property type="project" value="TreeGrafter"/>
</dbReference>
<feature type="domain" description="RecF/RecN/SMC N-terminal" evidence="10">
    <location>
        <begin position="3"/>
        <end position="63"/>
    </location>
</feature>
<keyword evidence="6 9" id="KW-0238">DNA-binding</keyword>
<comment type="subcellular location">
    <subcellularLocation>
        <location evidence="9">Cytoplasm</location>
    </subcellularLocation>
</comment>
<keyword evidence="12" id="KW-1185">Reference proteome</keyword>
<dbReference type="GO" id="GO:0005737">
    <property type="term" value="C:cytoplasm"/>
    <property type="evidence" value="ECO:0007669"/>
    <property type="project" value="UniProtKB-SubCell"/>
</dbReference>
<dbReference type="HAMAP" id="MF_00365">
    <property type="entry name" value="RecF"/>
    <property type="match status" value="1"/>
</dbReference>
<comment type="similarity">
    <text evidence="9">Belongs to the RecF family.</text>
</comment>
<feature type="binding site" evidence="9">
    <location>
        <begin position="30"/>
        <end position="37"/>
    </location>
    <ligand>
        <name>ATP</name>
        <dbReference type="ChEBI" id="CHEBI:30616"/>
    </ligand>
</feature>
<sequence>MRLDRITIVKFRNIAQASIEFSPQLTLLVGDNGQGKTNTLEAVHVLLTGTSFRSSKDQELIMSACGKSPQTSPEGSNWGVDIMSLDGVVHQDPDRILTLHHRMQLNPLRKKHEGPVLPVVVFSPDDVQLSKGSPQGRRRFLDWLIAPIDSRYLRLFRQYHRALVQRNKALKDPRMTSTVTSFNPLLAQSGSYLWNRRLQILRDIIPVAQKIFADLTGLRLGIQLAPGGTHNAMTDPGNYEEMLRIHQKNDQQRGMTLIGPHRDDLILTIDGFPAIDYASQGQHRAIALSLKLASFEILEQETGMTPMVLLDDVLSELDPIKRSRLLKFIALSRPQTVITDTEARNYENLEPVIYHVDQGILRQQEIR</sequence>
<keyword evidence="5 9" id="KW-0067">ATP-binding</keyword>
<name>A0A1W1WBM2_SULTA</name>
<keyword evidence="7 9" id="KW-0234">DNA repair</keyword>
<dbReference type="GO" id="GO:0005524">
    <property type="term" value="F:ATP binding"/>
    <property type="evidence" value="ECO:0007669"/>
    <property type="project" value="UniProtKB-UniRule"/>
</dbReference>
<dbReference type="Gene3D" id="1.20.1050.90">
    <property type="entry name" value="RecF/RecN/SMC, N-terminal domain"/>
    <property type="match status" value="1"/>
</dbReference>
<dbReference type="PANTHER" id="PTHR32182:SF0">
    <property type="entry name" value="DNA REPLICATION AND REPAIR PROTEIN RECF"/>
    <property type="match status" value="1"/>
</dbReference>
<keyword evidence="3 9" id="KW-0547">Nucleotide-binding</keyword>
<gene>
    <name evidence="9" type="primary">recF</name>
    <name evidence="11" type="ORF">SAMN00768000_1152</name>
</gene>
<evidence type="ECO:0000256" key="4">
    <source>
        <dbReference type="ARBA" id="ARBA00022763"/>
    </source>
</evidence>
<proteinExistence type="inferred from homology"/>
<dbReference type="STRING" id="28034.BFX07_04075"/>
<evidence type="ECO:0000256" key="6">
    <source>
        <dbReference type="ARBA" id="ARBA00023125"/>
    </source>
</evidence>
<dbReference type="PANTHER" id="PTHR32182">
    <property type="entry name" value="DNA REPLICATION AND REPAIR PROTEIN RECF"/>
    <property type="match status" value="1"/>
</dbReference>
<dbReference type="RefSeq" id="WP_020375203.1">
    <property type="nucleotide sequence ID" value="NZ_FWWY01000001.1"/>
</dbReference>
<dbReference type="GO" id="GO:0003697">
    <property type="term" value="F:single-stranded DNA binding"/>
    <property type="evidence" value="ECO:0007669"/>
    <property type="project" value="UniProtKB-UniRule"/>
</dbReference>
<organism evidence="11 12">
    <name type="scientific">Sulfobacillus thermosulfidooxidans (strain DSM 9293 / VKM B-1269 / AT-1)</name>
    <dbReference type="NCBI Taxonomy" id="929705"/>
    <lineage>
        <taxon>Bacteria</taxon>
        <taxon>Bacillati</taxon>
        <taxon>Bacillota</taxon>
        <taxon>Clostridia</taxon>
        <taxon>Eubacteriales</taxon>
        <taxon>Clostridiales Family XVII. Incertae Sedis</taxon>
        <taxon>Sulfobacillus</taxon>
    </lineage>
</organism>
<evidence type="ECO:0000256" key="3">
    <source>
        <dbReference type="ARBA" id="ARBA00022741"/>
    </source>
</evidence>
<comment type="function">
    <text evidence="9">The RecF protein is involved in DNA metabolism; it is required for DNA replication and normal SOS inducibility. RecF binds preferentially to single-stranded, linear DNA. It also seems to bind ATP.</text>
</comment>
<dbReference type="InterPro" id="IPR003395">
    <property type="entry name" value="RecF/RecN/SMC_N"/>
</dbReference>
<dbReference type="OrthoDB" id="9803889at2"/>
<dbReference type="GO" id="GO:0006260">
    <property type="term" value="P:DNA replication"/>
    <property type="evidence" value="ECO:0007669"/>
    <property type="project" value="UniProtKB-UniRule"/>
</dbReference>
<dbReference type="NCBIfam" id="TIGR00611">
    <property type="entry name" value="recf"/>
    <property type="match status" value="1"/>
</dbReference>
<evidence type="ECO:0000256" key="7">
    <source>
        <dbReference type="ARBA" id="ARBA00023204"/>
    </source>
</evidence>
<keyword evidence="8 9" id="KW-0742">SOS response</keyword>
<dbReference type="Pfam" id="PF02463">
    <property type="entry name" value="SMC_N"/>
    <property type="match status" value="1"/>
</dbReference>
<evidence type="ECO:0000256" key="9">
    <source>
        <dbReference type="HAMAP-Rule" id="MF_00365"/>
    </source>
</evidence>
<keyword evidence="1 9" id="KW-0963">Cytoplasm</keyword>
<dbReference type="InterPro" id="IPR001238">
    <property type="entry name" value="DNA-binding_RecF"/>
</dbReference>
<protein>
    <recommendedName>
        <fullName evidence="9">DNA replication and repair protein RecF</fullName>
    </recommendedName>
</protein>
<evidence type="ECO:0000259" key="10">
    <source>
        <dbReference type="Pfam" id="PF02463"/>
    </source>
</evidence>
<dbReference type="Proteomes" id="UP000192660">
    <property type="component" value="Unassembled WGS sequence"/>
</dbReference>